<dbReference type="PRINTS" id="PR00105">
    <property type="entry name" value="C5METTRFRASE"/>
</dbReference>
<protein>
    <recommendedName>
        <fullName evidence="1">DNA (cytosine-5-)-methyltransferase</fullName>
        <ecNumber evidence="1">2.1.1.37</ecNumber>
    </recommendedName>
</protein>
<dbReference type="GO" id="GO:0032259">
    <property type="term" value="P:methylation"/>
    <property type="evidence" value="ECO:0007669"/>
    <property type="project" value="UniProtKB-KW"/>
</dbReference>
<dbReference type="RefSeq" id="WP_159357860.1">
    <property type="nucleotide sequence ID" value="NZ_WMFC01000002.1"/>
</dbReference>
<name>A0A6B1IJE1_9EURY</name>
<dbReference type="PROSITE" id="PS00094">
    <property type="entry name" value="C5_MTASE_1"/>
    <property type="match status" value="1"/>
</dbReference>
<evidence type="ECO:0000256" key="2">
    <source>
        <dbReference type="ARBA" id="ARBA00022603"/>
    </source>
</evidence>
<dbReference type="Gene3D" id="3.40.50.150">
    <property type="entry name" value="Vaccinia Virus protein VP39"/>
    <property type="match status" value="1"/>
</dbReference>
<dbReference type="InterPro" id="IPR001525">
    <property type="entry name" value="C5_MeTfrase"/>
</dbReference>
<keyword evidence="3 6" id="KW-0808">Transferase</keyword>
<dbReference type="SUPFAM" id="SSF53335">
    <property type="entry name" value="S-adenosyl-L-methionine-dependent methyltransferases"/>
    <property type="match status" value="1"/>
</dbReference>
<dbReference type="GO" id="GO:0003677">
    <property type="term" value="F:DNA binding"/>
    <property type="evidence" value="ECO:0007669"/>
    <property type="project" value="TreeGrafter"/>
</dbReference>
<gene>
    <name evidence="6" type="primary">dcm</name>
    <name evidence="6" type="ORF">GLW30_02000</name>
</gene>
<dbReference type="Pfam" id="PF00145">
    <property type="entry name" value="DNA_methylase"/>
    <property type="match status" value="1"/>
</dbReference>
<reference evidence="6 7" key="1">
    <citation type="submission" date="2019-11" db="EMBL/GenBank/DDBJ databases">
        <title>Genome sequences of 17 halophilic strains isolated from different environments.</title>
        <authorList>
            <person name="Furrow R.E."/>
        </authorList>
    </citation>
    <scope>NUCLEOTIDE SEQUENCE [LARGE SCALE GENOMIC DNA]</scope>
    <source>
        <strain evidence="6 7">22502_06_Cabo</strain>
    </source>
</reference>
<sequence>MADSEPITVASLFSGAGGLDIGFSENPAFEIALHLDVDETAVETLEANRGTYVDEDAVLLCEDIREVADAVLDDRPNEFDIPATLGDEVDFIIGGPPCQPFSAAARRAGGTEGTDSEEGRLFEAYVDLLDKWQPAGFLFENVSGVTSNEEDWEPIVEAFRGAGYVVEKPRTARTLNAADYGVPQHRARTFIVGVREDIDVDYHFPKPTHDEDSEGDLKSVTAGEALADLDNDDVEAETPYEVTSKHAHLLDDIPPGLNYSFYTEKLGHPDPVFGWRSRFSDYLYKTDPEEPVRTLKAQPGAASGPFHWDNRKFTEEELKRLQSFPEDYILTGSYGDVVKQIGNSVPPQIAAVLAQSIAKQIFGREPEVDLPIVDYGPQQLPEIEPMPAGFDLNFRARKRTSSEEYERKARERLIELELWEPSNARDGGQSGLEQFDDGDAPTVAEERETYEYAWGFDSYFDEERADDIDELDRTYERRFRVTSSVEKGTLNIDVNGVDQGAGGIEIRLERSNGTLLSSIGVSEITLTATNCDVDSVFYLWSLLKQDVLDRTEYEKLEDVVGHYSTTRSDYSSELTVEGIEETPVTAALSFFSREDNCNAEMTLGDFARRSGLEPNEAVDAIEQLRQWRYEIRTPATHSTMATADGVGSKILCTYPFPDLTSTSHFDADIELTDLHEEAERVDELATKEQ</sequence>
<evidence type="ECO:0000256" key="5">
    <source>
        <dbReference type="RuleBase" id="RU000416"/>
    </source>
</evidence>
<dbReference type="InterPro" id="IPR018117">
    <property type="entry name" value="C5_DNA_meth_AS"/>
</dbReference>
<keyword evidence="2 6" id="KW-0489">Methyltransferase</keyword>
<comment type="similarity">
    <text evidence="5">Belongs to the class I-like SAM-binding methyltransferase superfamily. C5-methyltransferase family.</text>
</comment>
<evidence type="ECO:0000313" key="6">
    <source>
        <dbReference type="EMBL" id="MYL66507.1"/>
    </source>
</evidence>
<keyword evidence="4" id="KW-0949">S-adenosyl-L-methionine</keyword>
<dbReference type="InterPro" id="IPR050390">
    <property type="entry name" value="C5-Methyltransferase"/>
</dbReference>
<dbReference type="Gene3D" id="3.90.120.10">
    <property type="entry name" value="DNA Methylase, subunit A, domain 2"/>
    <property type="match status" value="1"/>
</dbReference>
<dbReference type="InterPro" id="IPR029063">
    <property type="entry name" value="SAM-dependent_MTases_sf"/>
</dbReference>
<dbReference type="NCBIfam" id="TIGR00675">
    <property type="entry name" value="dcm"/>
    <property type="match status" value="1"/>
</dbReference>
<proteinExistence type="inferred from homology"/>
<evidence type="ECO:0000256" key="3">
    <source>
        <dbReference type="ARBA" id="ARBA00022679"/>
    </source>
</evidence>
<evidence type="ECO:0000256" key="1">
    <source>
        <dbReference type="ARBA" id="ARBA00011975"/>
    </source>
</evidence>
<dbReference type="EC" id="2.1.1.37" evidence="1"/>
<evidence type="ECO:0000313" key="7">
    <source>
        <dbReference type="Proteomes" id="UP000452321"/>
    </source>
</evidence>
<dbReference type="PANTHER" id="PTHR10629">
    <property type="entry name" value="CYTOSINE-SPECIFIC METHYLTRANSFERASE"/>
    <property type="match status" value="1"/>
</dbReference>
<dbReference type="PANTHER" id="PTHR10629:SF52">
    <property type="entry name" value="DNA (CYTOSINE-5)-METHYLTRANSFERASE 1"/>
    <property type="match status" value="1"/>
</dbReference>
<evidence type="ECO:0000256" key="4">
    <source>
        <dbReference type="ARBA" id="ARBA00022691"/>
    </source>
</evidence>
<dbReference type="PROSITE" id="PS51679">
    <property type="entry name" value="SAM_MT_C5"/>
    <property type="match status" value="1"/>
</dbReference>
<dbReference type="Proteomes" id="UP000452321">
    <property type="component" value="Unassembled WGS sequence"/>
</dbReference>
<dbReference type="GO" id="GO:0044027">
    <property type="term" value="P:negative regulation of gene expression via chromosomal CpG island methylation"/>
    <property type="evidence" value="ECO:0007669"/>
    <property type="project" value="TreeGrafter"/>
</dbReference>
<organism evidence="6 7">
    <name type="scientific">Halorubrum distributum</name>
    <dbReference type="NCBI Taxonomy" id="29283"/>
    <lineage>
        <taxon>Archaea</taxon>
        <taxon>Methanobacteriati</taxon>
        <taxon>Methanobacteriota</taxon>
        <taxon>Stenosarchaea group</taxon>
        <taxon>Halobacteria</taxon>
        <taxon>Halobacteriales</taxon>
        <taxon>Haloferacaceae</taxon>
        <taxon>Halorubrum</taxon>
        <taxon>Halorubrum distributum group</taxon>
    </lineage>
</organism>
<accession>A0A6B1IJE1</accession>
<comment type="caution">
    <text evidence="6">The sequence shown here is derived from an EMBL/GenBank/DDBJ whole genome shotgun (WGS) entry which is preliminary data.</text>
</comment>
<dbReference type="GO" id="GO:0003886">
    <property type="term" value="F:DNA (cytosine-5-)-methyltransferase activity"/>
    <property type="evidence" value="ECO:0007669"/>
    <property type="project" value="UniProtKB-EC"/>
</dbReference>
<dbReference type="AlphaFoldDB" id="A0A6B1IJE1"/>
<dbReference type="EMBL" id="WMFC01000002">
    <property type="protein sequence ID" value="MYL66507.1"/>
    <property type="molecule type" value="Genomic_DNA"/>
</dbReference>